<organism evidence="2 3">
    <name type="scientific">Salsuginibacillus halophilus</name>
    <dbReference type="NCBI Taxonomy" id="517424"/>
    <lineage>
        <taxon>Bacteria</taxon>
        <taxon>Bacillati</taxon>
        <taxon>Bacillota</taxon>
        <taxon>Bacilli</taxon>
        <taxon>Bacillales</taxon>
        <taxon>Bacillaceae</taxon>
        <taxon>Salsuginibacillus</taxon>
    </lineage>
</organism>
<evidence type="ECO:0000313" key="2">
    <source>
        <dbReference type="EMBL" id="PSL41264.1"/>
    </source>
</evidence>
<name>A0A2P8H4Y6_9BACI</name>
<evidence type="ECO:0000256" key="1">
    <source>
        <dbReference type="SAM" id="Phobius"/>
    </source>
</evidence>
<dbReference type="AlphaFoldDB" id="A0A2P8H4Y6"/>
<dbReference type="EMBL" id="PYAV01000020">
    <property type="protein sequence ID" value="PSL41264.1"/>
    <property type="molecule type" value="Genomic_DNA"/>
</dbReference>
<keyword evidence="1" id="KW-0472">Membrane</keyword>
<proteinExistence type="predicted"/>
<dbReference type="Pfam" id="PF19136">
    <property type="entry name" value="DUF5819"/>
    <property type="match status" value="1"/>
</dbReference>
<gene>
    <name evidence="2" type="ORF">B0H94_12010</name>
</gene>
<dbReference type="InterPro" id="IPR043857">
    <property type="entry name" value="DUF5819"/>
</dbReference>
<comment type="caution">
    <text evidence="2">The sequence shown here is derived from an EMBL/GenBank/DDBJ whole genome shotgun (WGS) entry which is preliminary data.</text>
</comment>
<accession>A0A2P8H4Y6</accession>
<keyword evidence="3" id="KW-1185">Reference proteome</keyword>
<dbReference type="RefSeq" id="WP_106589967.1">
    <property type="nucleotide sequence ID" value="NZ_PYAV01000020.1"/>
</dbReference>
<reference evidence="2 3" key="1">
    <citation type="submission" date="2018-03" db="EMBL/GenBank/DDBJ databases">
        <title>Genomic Encyclopedia of Type Strains, Phase III (KMG-III): the genomes of soil and plant-associated and newly described type strains.</title>
        <authorList>
            <person name="Whitman W."/>
        </authorList>
    </citation>
    <scope>NUCLEOTIDE SEQUENCE [LARGE SCALE GENOMIC DNA]</scope>
    <source>
        <strain evidence="2 3">CGMCC 1.07653</strain>
    </source>
</reference>
<sequence length="220" mass="25839">MVKKLVFRVTSFFCITVFVGHFLFTLLDVIPFNPVSAKHNTQVYQYMEPVFNQTWELFAPDPVADNRIIYMQIKKANGEKSDWYDITSPMIEQNHSNLISPHNRLVRIPTSSVISLFQEDATSSLIKDNLTDDEEDHLILEENLENHLDLHQERAKHKMYRYAFSEAGRLHEENNIAEVQLRLEITEVVPFSERNNEDYESESHYIELPWKAYTQVASPY</sequence>
<evidence type="ECO:0000313" key="3">
    <source>
        <dbReference type="Proteomes" id="UP000242310"/>
    </source>
</evidence>
<feature type="transmembrane region" description="Helical" evidence="1">
    <location>
        <begin position="12"/>
        <end position="32"/>
    </location>
</feature>
<dbReference type="Proteomes" id="UP000242310">
    <property type="component" value="Unassembled WGS sequence"/>
</dbReference>
<keyword evidence="1" id="KW-0812">Transmembrane</keyword>
<keyword evidence="1" id="KW-1133">Transmembrane helix</keyword>
<protein>
    <submittedName>
        <fullName evidence="2">Uncharacterized protein</fullName>
    </submittedName>
</protein>
<dbReference type="OrthoDB" id="9342777at2"/>